<evidence type="ECO:0000313" key="3">
    <source>
        <dbReference type="EMBL" id="MVN13908.1"/>
    </source>
</evidence>
<keyword evidence="1" id="KW-0472">Membrane</keyword>
<accession>A0A6N8IDP1</accession>
<keyword evidence="4" id="KW-1185">Reference proteome</keyword>
<evidence type="ECO:0000313" key="4">
    <source>
        <dbReference type="Proteomes" id="UP000468327"/>
    </source>
</evidence>
<dbReference type="RefSeq" id="WP_157005479.1">
    <property type="nucleotide sequence ID" value="NZ_DBEZYS010000068.1"/>
</dbReference>
<sequence>MGARENGTRNRGTVLEGRSGLMVTIALGIAAVALAIAQWVLLPEQVATHFGITGEVNGLLM</sequence>
<organism evidence="3 4">
    <name type="scientific">Gordonibacter urolithinfaciens</name>
    <dbReference type="NCBI Taxonomy" id="1335613"/>
    <lineage>
        <taxon>Bacteria</taxon>
        <taxon>Bacillati</taxon>
        <taxon>Actinomycetota</taxon>
        <taxon>Coriobacteriia</taxon>
        <taxon>Eggerthellales</taxon>
        <taxon>Eggerthellaceae</taxon>
        <taxon>Gordonibacter</taxon>
    </lineage>
</organism>
<keyword evidence="1" id="KW-1133">Transmembrane helix</keyword>
<gene>
    <name evidence="3" type="ORF">GO738_00820</name>
</gene>
<dbReference type="InterPro" id="IPR012867">
    <property type="entry name" value="DUF1648"/>
</dbReference>
<feature type="transmembrane region" description="Helical" evidence="1">
    <location>
        <begin position="21"/>
        <end position="41"/>
    </location>
</feature>
<comment type="caution">
    <text evidence="3">The sequence shown here is derived from an EMBL/GenBank/DDBJ whole genome shotgun (WGS) entry which is preliminary data.</text>
</comment>
<evidence type="ECO:0000259" key="2">
    <source>
        <dbReference type="Pfam" id="PF07853"/>
    </source>
</evidence>
<keyword evidence="1" id="KW-0812">Transmembrane</keyword>
<dbReference type="Proteomes" id="UP000468327">
    <property type="component" value="Unassembled WGS sequence"/>
</dbReference>
<dbReference type="Pfam" id="PF07853">
    <property type="entry name" value="DUF1648"/>
    <property type="match status" value="1"/>
</dbReference>
<reference evidence="3 4" key="1">
    <citation type="submission" date="2019-11" db="EMBL/GenBank/DDBJ databases">
        <title>Whole genome shotgun sequencing (WGS) data from Adlercreutzia equolifaciens ResAG-91, Eggerthella lenta MRI-F36, MRI-F37, MRI-F40, ResAG-49, ResAG-88, ResAG-121, ResAG-145, and Gordonibacter sp. ResAG-5, ResAG-26, ResAG-43, ResAG-50, ResAG-59.</title>
        <authorList>
            <person name="Stoll D.A."/>
            <person name="Danylec N."/>
            <person name="Franz C.M.A.P."/>
            <person name="Huch M."/>
        </authorList>
    </citation>
    <scope>NUCLEOTIDE SEQUENCE [LARGE SCALE GENOMIC DNA]</scope>
    <source>
        <strain evidence="3 4">ResAG-59</strain>
    </source>
</reference>
<feature type="domain" description="DUF1648" evidence="2">
    <location>
        <begin position="28"/>
        <end position="58"/>
    </location>
</feature>
<name>A0A6N8IDP1_9ACTN</name>
<dbReference type="EMBL" id="WPOC01000001">
    <property type="protein sequence ID" value="MVN13908.1"/>
    <property type="molecule type" value="Genomic_DNA"/>
</dbReference>
<evidence type="ECO:0000256" key="1">
    <source>
        <dbReference type="SAM" id="Phobius"/>
    </source>
</evidence>
<proteinExistence type="predicted"/>
<dbReference type="AlphaFoldDB" id="A0A6N8IDP1"/>
<protein>
    <submittedName>
        <fullName evidence="3">DUF1648 domain-containing protein</fullName>
    </submittedName>
</protein>